<evidence type="ECO:0000256" key="2">
    <source>
        <dbReference type="ARBA" id="ARBA00006024"/>
    </source>
</evidence>
<dbReference type="SFLD" id="SFLDG00002">
    <property type="entry name" value="C1.7:_P-type_atpase_like"/>
    <property type="match status" value="1"/>
</dbReference>
<evidence type="ECO:0000256" key="8">
    <source>
        <dbReference type="ARBA" id="ARBA00022967"/>
    </source>
</evidence>
<keyword evidence="9 11" id="KW-1133">Transmembrane helix</keyword>
<keyword evidence="7 11" id="KW-0067">ATP-binding</keyword>
<dbReference type="PRINTS" id="PR00119">
    <property type="entry name" value="CATATPASE"/>
</dbReference>
<evidence type="ECO:0000313" key="15">
    <source>
        <dbReference type="EMBL" id="STX43906.1"/>
    </source>
</evidence>
<dbReference type="SUPFAM" id="SSF81653">
    <property type="entry name" value="Calcium ATPase, transduction domain A"/>
    <property type="match status" value="1"/>
</dbReference>
<dbReference type="Pfam" id="PF00702">
    <property type="entry name" value="Hydrolase"/>
    <property type="match status" value="1"/>
</dbReference>
<dbReference type="PANTHER" id="PTHR43520:SF8">
    <property type="entry name" value="P-TYPE CU(+) TRANSPORTER"/>
    <property type="match status" value="1"/>
</dbReference>
<proteinExistence type="inferred from homology"/>
<dbReference type="Gene3D" id="3.40.1110.10">
    <property type="entry name" value="Calcium-transporting ATPase, cytoplasmic domain N"/>
    <property type="match status" value="1"/>
</dbReference>
<evidence type="ECO:0000256" key="9">
    <source>
        <dbReference type="ARBA" id="ARBA00022989"/>
    </source>
</evidence>
<evidence type="ECO:0000256" key="6">
    <source>
        <dbReference type="ARBA" id="ARBA00022741"/>
    </source>
</evidence>
<feature type="region of interest" description="Disordered" evidence="12">
    <location>
        <begin position="1"/>
        <end position="41"/>
    </location>
</feature>
<accession>A0A378J977</accession>
<dbReference type="RefSeq" id="WP_115222033.1">
    <property type="nucleotide sequence ID" value="NZ_CAXYJE010000002.1"/>
</dbReference>
<evidence type="ECO:0000256" key="12">
    <source>
        <dbReference type="SAM" id="MobiDB-lite"/>
    </source>
</evidence>
<feature type="transmembrane region" description="Helical" evidence="11">
    <location>
        <begin position="187"/>
        <end position="207"/>
    </location>
</feature>
<dbReference type="NCBIfam" id="TIGR01511">
    <property type="entry name" value="ATPase-IB1_Cu"/>
    <property type="match status" value="1"/>
</dbReference>
<dbReference type="InterPro" id="IPR044492">
    <property type="entry name" value="P_typ_ATPase_HD_dom"/>
</dbReference>
<dbReference type="InterPro" id="IPR023299">
    <property type="entry name" value="ATPase_P-typ_cyto_dom_N"/>
</dbReference>
<dbReference type="GO" id="GO:0005524">
    <property type="term" value="F:ATP binding"/>
    <property type="evidence" value="ECO:0007669"/>
    <property type="project" value="UniProtKB-UniRule"/>
</dbReference>
<reference evidence="15 16" key="1">
    <citation type="submission" date="2018-06" db="EMBL/GenBank/DDBJ databases">
        <authorList>
            <consortium name="Pathogen Informatics"/>
            <person name="Doyle S."/>
        </authorList>
    </citation>
    <scope>NUCLEOTIDE SEQUENCE [LARGE SCALE GENOMIC DNA]</scope>
    <source>
        <strain evidence="15 16">NCTC13292</strain>
    </source>
</reference>
<gene>
    <name evidence="15" type="primary">copA_2</name>
    <name evidence="15" type="ORF">NCTC13292_02455</name>
</gene>
<name>A0A378J977_9GAMM</name>
<feature type="transmembrane region" description="Helical" evidence="11">
    <location>
        <begin position="686"/>
        <end position="705"/>
    </location>
</feature>
<evidence type="ECO:0000256" key="11">
    <source>
        <dbReference type="RuleBase" id="RU362081"/>
    </source>
</evidence>
<feature type="transmembrane region" description="Helical" evidence="11">
    <location>
        <begin position="342"/>
        <end position="364"/>
    </location>
</feature>
<dbReference type="PRINTS" id="PR00943">
    <property type="entry name" value="CUATPASE"/>
</dbReference>
<keyword evidence="4 11" id="KW-0812">Transmembrane</keyword>
<dbReference type="InterPro" id="IPR001757">
    <property type="entry name" value="P_typ_ATPase"/>
</dbReference>
<keyword evidence="10 11" id="KW-0472">Membrane</keyword>
<dbReference type="InterPro" id="IPR059000">
    <property type="entry name" value="ATPase_P-type_domA"/>
</dbReference>
<dbReference type="Gene3D" id="3.40.50.1000">
    <property type="entry name" value="HAD superfamily/HAD-like"/>
    <property type="match status" value="1"/>
</dbReference>
<dbReference type="EMBL" id="UGOA01000001">
    <property type="protein sequence ID" value="STX43906.1"/>
    <property type="molecule type" value="Genomic_DNA"/>
</dbReference>
<dbReference type="Gene3D" id="2.70.150.10">
    <property type="entry name" value="Calcium-transporting ATPase, cytoplasmic transduction domain A"/>
    <property type="match status" value="1"/>
</dbReference>
<dbReference type="InterPro" id="IPR023214">
    <property type="entry name" value="HAD_sf"/>
</dbReference>
<feature type="transmembrane region" description="Helical" evidence="11">
    <location>
        <begin position="88"/>
        <end position="104"/>
    </location>
</feature>
<comment type="similarity">
    <text evidence="2 11">Belongs to the cation transport ATPase (P-type) (TC 3.A.3) family. Type IB subfamily.</text>
</comment>
<keyword evidence="5 11" id="KW-0479">Metal-binding</keyword>
<dbReference type="Pfam" id="PF00122">
    <property type="entry name" value="E1-E2_ATPase"/>
    <property type="match status" value="1"/>
</dbReference>
<dbReference type="SFLD" id="SFLDF00027">
    <property type="entry name" value="p-type_atpase"/>
    <property type="match status" value="1"/>
</dbReference>
<dbReference type="GO" id="GO:0043682">
    <property type="term" value="F:P-type divalent copper transporter activity"/>
    <property type="evidence" value="ECO:0007669"/>
    <property type="project" value="TreeGrafter"/>
</dbReference>
<feature type="transmembrane region" description="Helical" evidence="11">
    <location>
        <begin position="149"/>
        <end position="175"/>
    </location>
</feature>
<evidence type="ECO:0000256" key="3">
    <source>
        <dbReference type="ARBA" id="ARBA00022475"/>
    </source>
</evidence>
<evidence type="ECO:0000256" key="7">
    <source>
        <dbReference type="ARBA" id="ARBA00022840"/>
    </source>
</evidence>
<evidence type="ECO:0000313" key="16">
    <source>
        <dbReference type="Proteomes" id="UP000254677"/>
    </source>
</evidence>
<evidence type="ECO:0000256" key="1">
    <source>
        <dbReference type="ARBA" id="ARBA00004651"/>
    </source>
</evidence>
<dbReference type="GO" id="GO:0005507">
    <property type="term" value="F:copper ion binding"/>
    <property type="evidence" value="ECO:0007669"/>
    <property type="project" value="TreeGrafter"/>
</dbReference>
<feature type="domain" description="P-type ATPase A" evidence="13">
    <location>
        <begin position="225"/>
        <end position="325"/>
    </location>
</feature>
<protein>
    <submittedName>
        <fullName evidence="15">Copper transporting P-type ATPase</fullName>
        <ecNumber evidence="15">3.6.3.4</ecNumber>
    </submittedName>
</protein>
<dbReference type="PANTHER" id="PTHR43520">
    <property type="entry name" value="ATP7, ISOFORM B"/>
    <property type="match status" value="1"/>
</dbReference>
<keyword evidence="15" id="KW-0378">Hydrolase</keyword>
<dbReference type="InterPro" id="IPR008250">
    <property type="entry name" value="ATPase_P-typ_transduc_dom_A_sf"/>
</dbReference>
<feature type="transmembrane region" description="Helical" evidence="11">
    <location>
        <begin position="370"/>
        <end position="393"/>
    </location>
</feature>
<sequence>MNPKHHHQEQDNITTEQKSCCHHHQHPSPAPQQPTQSKGPTIYTCPMHAEIRQENPGTCPICGMALEPETVSAAEEHNPEYEAMNRRFWIALVLSLPVFILAMSEHVLNQWLPTHLSIWIQMILATPIVAGCGWPFFQRGWQSLQTGHLNMFTLIAIGTGVAWGYSVIATLFPGIFPSSFRNEEGLVAVYFEAAAVITTLVLLGQVLELKARAQTGGAIRALLQLSPTTAHRLDENEQETEIDLGHIQAGDLLRVRPGEKIPVDGEIVNGKSYIDESMITGEAMPVAKAKGSRVIGATLNQTGSFTMKATHVGHDTMLARIVQMVSDAQRSRAPIQRLADAVAGWFVPLVIFIAIIAAICWAMWGPQPAFSYALIAAVSVLIIACPCALGLATPMSIMVGIGKGASQGVLIKNAEALEQMEKVDTLIVDKTGTLTEGRPKLTQIVTLPDWSKDELLALAAALENNSEHPLGYAIVSAAKEKNLSFSPVTDFEAVIGKGVRGLVNGRPIAIGNLKLMPASENTNQSLFDQAEALRSEGASVMFMAVEHQIAAILAVTDPIKSTTPAAISTLQQEGIEVVMLTGDSQKTAEAVAAKLGITQVVAEIMPEDKGRIVAQWQQKNRVVAMAGDGVNDAPALAKADIGIAMGTGTDVAIESAGVTLLYGDLQGIVKARLLSKATMRNIRQNLFFAFIYNALGVPVAAGILYPVMGLLLNPMIAAAAMSLSSVSVIINALRLRWETL</sequence>
<dbReference type="GO" id="GO:0060003">
    <property type="term" value="P:copper ion export"/>
    <property type="evidence" value="ECO:0007669"/>
    <property type="project" value="UniProtKB-ARBA"/>
</dbReference>
<comment type="subcellular location">
    <subcellularLocation>
        <location evidence="1">Cell membrane</location>
        <topology evidence="1">Multi-pass membrane protein</topology>
    </subcellularLocation>
</comment>
<dbReference type="GO" id="GO:0005886">
    <property type="term" value="C:plasma membrane"/>
    <property type="evidence" value="ECO:0007669"/>
    <property type="project" value="UniProtKB-SubCell"/>
</dbReference>
<evidence type="ECO:0000259" key="14">
    <source>
        <dbReference type="Pfam" id="PF19335"/>
    </source>
</evidence>
<dbReference type="NCBIfam" id="TIGR01494">
    <property type="entry name" value="ATPase_P-type"/>
    <property type="match status" value="1"/>
</dbReference>
<dbReference type="SUPFAM" id="SSF81665">
    <property type="entry name" value="Calcium ATPase, transmembrane domain M"/>
    <property type="match status" value="1"/>
</dbReference>
<keyword evidence="8" id="KW-1278">Translocase</keyword>
<dbReference type="OrthoDB" id="9814270at2"/>
<keyword evidence="3 11" id="KW-1003">Cell membrane</keyword>
<dbReference type="PROSITE" id="PS00154">
    <property type="entry name" value="ATPASE_E1_E2"/>
    <property type="match status" value="1"/>
</dbReference>
<organism evidence="15 16">
    <name type="scientific">Legionella donaldsonii</name>
    <dbReference type="NCBI Taxonomy" id="45060"/>
    <lineage>
        <taxon>Bacteria</taxon>
        <taxon>Pseudomonadati</taxon>
        <taxon>Pseudomonadota</taxon>
        <taxon>Gammaproteobacteria</taxon>
        <taxon>Legionellales</taxon>
        <taxon>Legionellaceae</taxon>
        <taxon>Legionella</taxon>
    </lineage>
</organism>
<keyword evidence="16" id="KW-1185">Reference proteome</keyword>
<evidence type="ECO:0000256" key="4">
    <source>
        <dbReference type="ARBA" id="ARBA00022692"/>
    </source>
</evidence>
<evidence type="ECO:0000256" key="10">
    <source>
        <dbReference type="ARBA" id="ARBA00023136"/>
    </source>
</evidence>
<feature type="transmembrane region" description="Helical" evidence="11">
    <location>
        <begin position="116"/>
        <end position="137"/>
    </location>
</feature>
<dbReference type="SFLD" id="SFLDS00003">
    <property type="entry name" value="Haloacid_Dehalogenase"/>
    <property type="match status" value="1"/>
</dbReference>
<evidence type="ECO:0000256" key="5">
    <source>
        <dbReference type="ARBA" id="ARBA00022723"/>
    </source>
</evidence>
<dbReference type="AlphaFoldDB" id="A0A378J977"/>
<dbReference type="GO" id="GO:0055070">
    <property type="term" value="P:copper ion homeostasis"/>
    <property type="evidence" value="ECO:0007669"/>
    <property type="project" value="TreeGrafter"/>
</dbReference>
<dbReference type="InterPro" id="IPR018303">
    <property type="entry name" value="ATPase_P-typ_P_site"/>
</dbReference>
<dbReference type="InterPro" id="IPR023298">
    <property type="entry name" value="ATPase_P-typ_TM_dom_sf"/>
</dbReference>
<dbReference type="SUPFAM" id="SSF56784">
    <property type="entry name" value="HAD-like"/>
    <property type="match status" value="1"/>
</dbReference>
<dbReference type="CDD" id="cd02094">
    <property type="entry name" value="P-type_ATPase_Cu-like"/>
    <property type="match status" value="1"/>
</dbReference>
<dbReference type="EC" id="3.6.3.4" evidence="15"/>
<dbReference type="Pfam" id="PF19335">
    <property type="entry name" value="HMBD"/>
    <property type="match status" value="1"/>
</dbReference>
<feature type="domain" description="Heavy metal binding" evidence="14">
    <location>
        <begin position="43"/>
        <end position="68"/>
    </location>
</feature>
<keyword evidence="6 11" id="KW-0547">Nucleotide-binding</keyword>
<dbReference type="InterPro" id="IPR045800">
    <property type="entry name" value="HMBD"/>
</dbReference>
<dbReference type="FunFam" id="2.70.150.10:FF:000020">
    <property type="entry name" value="Copper-exporting P-type ATPase A"/>
    <property type="match status" value="1"/>
</dbReference>
<dbReference type="NCBIfam" id="TIGR01525">
    <property type="entry name" value="ATPase-IB_hvy"/>
    <property type="match status" value="1"/>
</dbReference>
<dbReference type="Proteomes" id="UP000254677">
    <property type="component" value="Unassembled WGS sequence"/>
</dbReference>
<evidence type="ECO:0000259" key="13">
    <source>
        <dbReference type="Pfam" id="PF00122"/>
    </source>
</evidence>
<dbReference type="GO" id="GO:0016887">
    <property type="term" value="F:ATP hydrolysis activity"/>
    <property type="evidence" value="ECO:0007669"/>
    <property type="project" value="InterPro"/>
</dbReference>
<feature type="transmembrane region" description="Helical" evidence="11">
    <location>
        <begin position="711"/>
        <end position="733"/>
    </location>
</feature>
<dbReference type="InterPro" id="IPR036412">
    <property type="entry name" value="HAD-like_sf"/>
</dbReference>
<dbReference type="InterPro" id="IPR027256">
    <property type="entry name" value="P-typ_ATPase_IB"/>
</dbReference>